<gene>
    <name evidence="3" type="primary">PTPN14</name>
    <name evidence="3" type="ORF">EVAR_84859_1</name>
</gene>
<dbReference type="InterPro" id="IPR000242">
    <property type="entry name" value="PTP_cat"/>
</dbReference>
<comment type="caution">
    <text evidence="3">The sequence shown here is derived from an EMBL/GenBank/DDBJ whole genome shotgun (WGS) entry which is preliminary data.</text>
</comment>
<reference evidence="3 4" key="1">
    <citation type="journal article" date="2019" name="Commun. Biol.">
        <title>The bagworm genome reveals a unique fibroin gene that provides high tensile strength.</title>
        <authorList>
            <person name="Kono N."/>
            <person name="Nakamura H."/>
            <person name="Ohtoshi R."/>
            <person name="Tomita M."/>
            <person name="Numata K."/>
            <person name="Arakawa K."/>
        </authorList>
    </citation>
    <scope>NUCLEOTIDE SEQUENCE [LARGE SCALE GENOMIC DNA]</scope>
</reference>
<dbReference type="InterPro" id="IPR029021">
    <property type="entry name" value="Prot-tyrosine_phosphatase-like"/>
</dbReference>
<dbReference type="AlphaFoldDB" id="A0A4C1Z906"/>
<keyword evidence="4" id="KW-1185">Reference proteome</keyword>
<feature type="compositionally biased region" description="Basic and acidic residues" evidence="1">
    <location>
        <begin position="507"/>
        <end position="519"/>
    </location>
</feature>
<feature type="region of interest" description="Disordered" evidence="1">
    <location>
        <begin position="1"/>
        <end position="27"/>
    </location>
</feature>
<dbReference type="STRING" id="151549.A0A4C1Z906"/>
<dbReference type="SUPFAM" id="SSF52799">
    <property type="entry name" value="(Phosphotyrosine protein) phosphatases II"/>
    <property type="match status" value="1"/>
</dbReference>
<feature type="compositionally biased region" description="Basic and acidic residues" evidence="1">
    <location>
        <begin position="1"/>
        <end position="19"/>
    </location>
</feature>
<protein>
    <submittedName>
        <fullName evidence="3">Tyrosine-protein phosphatase non-receptor type 14</fullName>
    </submittedName>
</protein>
<evidence type="ECO:0000256" key="1">
    <source>
        <dbReference type="SAM" id="MobiDB-lite"/>
    </source>
</evidence>
<evidence type="ECO:0000313" key="4">
    <source>
        <dbReference type="Proteomes" id="UP000299102"/>
    </source>
</evidence>
<dbReference type="EMBL" id="BGZK01001604">
    <property type="protein sequence ID" value="GBP83095.1"/>
    <property type="molecule type" value="Genomic_DNA"/>
</dbReference>
<keyword evidence="3" id="KW-0675">Receptor</keyword>
<feature type="region of interest" description="Disordered" evidence="1">
    <location>
        <begin position="399"/>
        <end position="422"/>
    </location>
</feature>
<feature type="region of interest" description="Disordered" evidence="1">
    <location>
        <begin position="507"/>
        <end position="546"/>
    </location>
</feature>
<dbReference type="PROSITE" id="PS50055">
    <property type="entry name" value="TYR_PHOSPHATASE_PTP"/>
    <property type="match status" value="1"/>
</dbReference>
<dbReference type="SMART" id="SM00194">
    <property type="entry name" value="PTPc"/>
    <property type="match status" value="1"/>
</dbReference>
<proteinExistence type="predicted"/>
<feature type="domain" description="Tyrosine-protein phosphatase" evidence="2">
    <location>
        <begin position="565"/>
        <end position="789"/>
    </location>
</feature>
<evidence type="ECO:0000259" key="2">
    <source>
        <dbReference type="PROSITE" id="PS50055"/>
    </source>
</evidence>
<dbReference type="OrthoDB" id="10012364at2759"/>
<dbReference type="PANTHER" id="PTHR45706">
    <property type="entry name" value="TYROSINE-PROTEIN PHOSPHATASE"/>
    <property type="match status" value="1"/>
</dbReference>
<dbReference type="Pfam" id="PF00102">
    <property type="entry name" value="Y_phosphatase"/>
    <property type="match status" value="1"/>
</dbReference>
<name>A0A4C1Z906_EUMVA</name>
<dbReference type="Proteomes" id="UP000299102">
    <property type="component" value="Unassembled WGS sequence"/>
</dbReference>
<dbReference type="Gene3D" id="3.90.190.10">
    <property type="entry name" value="Protein tyrosine phosphatase superfamily"/>
    <property type="match status" value="1"/>
</dbReference>
<dbReference type="PANTHER" id="PTHR45706:SF1">
    <property type="entry name" value="PEZ, ISOFORM A"/>
    <property type="match status" value="1"/>
</dbReference>
<organism evidence="3 4">
    <name type="scientific">Eumeta variegata</name>
    <name type="common">Bagworm moth</name>
    <name type="synonym">Eumeta japonica</name>
    <dbReference type="NCBI Taxonomy" id="151549"/>
    <lineage>
        <taxon>Eukaryota</taxon>
        <taxon>Metazoa</taxon>
        <taxon>Ecdysozoa</taxon>
        <taxon>Arthropoda</taxon>
        <taxon>Hexapoda</taxon>
        <taxon>Insecta</taxon>
        <taxon>Pterygota</taxon>
        <taxon>Neoptera</taxon>
        <taxon>Endopterygota</taxon>
        <taxon>Lepidoptera</taxon>
        <taxon>Glossata</taxon>
        <taxon>Ditrysia</taxon>
        <taxon>Tineoidea</taxon>
        <taxon>Psychidae</taxon>
        <taxon>Oiketicinae</taxon>
        <taxon>Eumeta</taxon>
    </lineage>
</organism>
<dbReference type="GO" id="GO:0004725">
    <property type="term" value="F:protein tyrosine phosphatase activity"/>
    <property type="evidence" value="ECO:0007669"/>
    <property type="project" value="InterPro"/>
</dbReference>
<evidence type="ECO:0000313" key="3">
    <source>
        <dbReference type="EMBL" id="GBP83095.1"/>
    </source>
</evidence>
<accession>A0A4C1Z906</accession>
<sequence length="878" mass="97932">MRPEHGLSESREELERSGVELRTPGSEAALAPSHRAYSASCLELNVEPPQVHRLRALLPSYRPAPDYETAIQQKYQQQRMEAQAVRYQNHHAQIITTNVKPLVYGSHPDIHRIHYPDVTRHTVSMNQGVANTDDYGHSYGLKFLGHNNYTPFAVNPNVQTEMNPQLHYINLYKPPPPYPANGLASNSTPDLALASQISNYHRGYINVHVSGSSPDLVSTRTRQYLEYMNGGNAHNVANYTNQNLMPTTHGTYNNLTTVVDMPAPHIIIDPLHGSDSIQKAFDERSAIIYGRPGQRRIVVPTRHTPKEPIYENVPLPWQSGRERAHSLSATDEVSRLNDRNIRSASHTADYLDHRLDPTKLDSNLPLILYKVNRKLRTDLEGLKLSGSKEERIDVVDETPYQSLSTHRAQRSTDSAEGSTDNVISICVTGPPEVQSGPHVPMLRRSHDISHSSGIDNISTNTSILNSTYNTTVDLESSANTTKSSIVSSKEKKRRRWGMFMGRAPKAEVKSATLGRDRSKPTATSAMPPNRHRWSTGLPKFQPLPPSITKENMCQLLERKMSEEQLSFAFEQIPKGREGGEAALSTALLPEHAAANGFSSEQLPYEDNRVRLHPSPHNRHGYINASHITMTVGSSQRFYVLARVPHGQAPRLSHVGANAGGVADAAERLAALLWECVWLVGARIIAYIGGDERPSYLPDINNTVDYDKFQVHMETWQRAAWGATSRVRVRRTGERRPRLVWHVQYSLWPDALRVPEDPNTFFSYEIKIYGHLAFLSEVSGLRLACAAGVGGEMGPLHGDNAPLAVAAACSSRAGLALAADLLLHTLDHNQVLIIPLLRDTLPQSLFQVESFKSFVIGQCWLRTTNELLTNEHHQCDEDI</sequence>